<dbReference type="CDD" id="cd04793">
    <property type="entry name" value="LanC"/>
    <property type="match status" value="1"/>
</dbReference>
<dbReference type="InterPro" id="IPR007822">
    <property type="entry name" value="LANC-like"/>
</dbReference>
<evidence type="ECO:0000256" key="2">
    <source>
        <dbReference type="SAM" id="Phobius"/>
    </source>
</evidence>
<evidence type="ECO:0000313" key="3">
    <source>
        <dbReference type="EMBL" id="SHJ16467.1"/>
    </source>
</evidence>
<gene>
    <name evidence="3" type="ORF">SAMN02745163_01465</name>
</gene>
<dbReference type="SMART" id="SM01260">
    <property type="entry name" value="LANC_like"/>
    <property type="match status" value="1"/>
</dbReference>
<feature type="transmembrane region" description="Helical" evidence="2">
    <location>
        <begin position="422"/>
        <end position="440"/>
    </location>
</feature>
<sequence length="454" mass="51844">MRNNIDINFHCEENLIFKNNNKKIIEAISKIIKVIKNPDNLDDITKEVIENQYSSMHIYSNVCVVLAECFEIIKDKKLLDEIHYNYMVKIREELYSTSSLNSSLFSGIVGVGFGVYFLYEKTLNYKKFIDSLNELIVELVQNEIENNISTLENVKVTDYDTIVGLAGVTGYLLLFKNEDYIRICIEKILKYIVKLSDDIEVHGHKVPGWYVSSENQILDADKKYYKRGNFNLGLAHGITGPLTILALALKEGIEVSGQKESISKILYDLKRFRYRDENGDTYWPGILSFEEYIDGEVRQKKTNRASWCYGTPGIARAMYISSSVVGDEEGMEISINAIECLCKMNEKEWGFNSPTFCHGYAGLLAVVQAMYMDTGNIKFDVGREKILEKLLGFFDEESLLGFYDIDLKDAINGNLELVKRNSMGLLDGVVGIALILLSFIKPIKTNWMRIFMIN</sequence>
<dbReference type="Gene3D" id="1.50.10.20">
    <property type="match status" value="1"/>
</dbReference>
<keyword evidence="1" id="KW-0479">Metal-binding</keyword>
<dbReference type="InterPro" id="IPR033889">
    <property type="entry name" value="LanC"/>
</dbReference>
<evidence type="ECO:0000313" key="4">
    <source>
        <dbReference type="Proteomes" id="UP000184310"/>
    </source>
</evidence>
<keyword evidence="2" id="KW-1133">Transmembrane helix</keyword>
<organism evidence="3 4">
    <name type="scientific">Clostridium cavendishii DSM 21758</name>
    <dbReference type="NCBI Taxonomy" id="1121302"/>
    <lineage>
        <taxon>Bacteria</taxon>
        <taxon>Bacillati</taxon>
        <taxon>Bacillota</taxon>
        <taxon>Clostridia</taxon>
        <taxon>Eubacteriales</taxon>
        <taxon>Clostridiaceae</taxon>
        <taxon>Clostridium</taxon>
    </lineage>
</organism>
<proteinExistence type="predicted"/>
<evidence type="ECO:0000256" key="1">
    <source>
        <dbReference type="PIRSR" id="PIRSR607822-1"/>
    </source>
</evidence>
<reference evidence="3 4" key="1">
    <citation type="submission" date="2016-11" db="EMBL/GenBank/DDBJ databases">
        <authorList>
            <person name="Jaros S."/>
            <person name="Januszkiewicz K."/>
            <person name="Wedrychowicz H."/>
        </authorList>
    </citation>
    <scope>NUCLEOTIDE SEQUENCE [LARGE SCALE GENOMIC DNA]</scope>
    <source>
        <strain evidence="3 4">DSM 21758</strain>
    </source>
</reference>
<keyword evidence="2" id="KW-0472">Membrane</keyword>
<accession>A0A1M6H2P9</accession>
<keyword evidence="2" id="KW-0812">Transmembrane</keyword>
<dbReference type="Proteomes" id="UP000184310">
    <property type="component" value="Unassembled WGS sequence"/>
</dbReference>
<dbReference type="PRINTS" id="PR01955">
    <property type="entry name" value="LANCFRANKIA"/>
</dbReference>
<dbReference type="SUPFAM" id="SSF158745">
    <property type="entry name" value="LanC-like"/>
    <property type="match status" value="1"/>
</dbReference>
<keyword evidence="4" id="KW-1185">Reference proteome</keyword>
<dbReference type="Pfam" id="PF05147">
    <property type="entry name" value="LANC_like"/>
    <property type="match status" value="1"/>
</dbReference>
<dbReference type="PRINTS" id="PR01950">
    <property type="entry name" value="LANCSUPER"/>
</dbReference>
<feature type="binding site" evidence="1">
    <location>
        <position position="308"/>
    </location>
    <ligand>
        <name>Zn(2+)</name>
        <dbReference type="ChEBI" id="CHEBI:29105"/>
    </ligand>
</feature>
<feature type="binding site" evidence="1">
    <location>
        <position position="358"/>
    </location>
    <ligand>
        <name>Zn(2+)</name>
        <dbReference type="ChEBI" id="CHEBI:29105"/>
    </ligand>
</feature>
<dbReference type="STRING" id="1121302.SAMN02745163_01465"/>
<protein>
    <submittedName>
        <fullName evidence="3">Lanthionine synthetase C-like protein</fullName>
    </submittedName>
</protein>
<feature type="binding site" evidence="1">
    <location>
        <position position="357"/>
    </location>
    <ligand>
        <name>Zn(2+)</name>
        <dbReference type="ChEBI" id="CHEBI:29105"/>
    </ligand>
</feature>
<dbReference type="GO" id="GO:0046872">
    <property type="term" value="F:metal ion binding"/>
    <property type="evidence" value="ECO:0007669"/>
    <property type="project" value="UniProtKB-KW"/>
</dbReference>
<name>A0A1M6H2P9_9CLOT</name>
<dbReference type="AlphaFoldDB" id="A0A1M6H2P9"/>
<dbReference type="EMBL" id="FQZB01000006">
    <property type="protein sequence ID" value="SHJ16467.1"/>
    <property type="molecule type" value="Genomic_DNA"/>
</dbReference>
<dbReference type="RefSeq" id="WP_242958377.1">
    <property type="nucleotide sequence ID" value="NZ_FQZB01000006.1"/>
</dbReference>
<feature type="transmembrane region" description="Helical" evidence="2">
    <location>
        <begin position="99"/>
        <end position="119"/>
    </location>
</feature>
<keyword evidence="1" id="KW-0862">Zinc</keyword>
<dbReference type="GO" id="GO:0031179">
    <property type="term" value="P:peptide modification"/>
    <property type="evidence" value="ECO:0007669"/>
    <property type="project" value="InterPro"/>
</dbReference>